<sequence>MSKEPRCIPPELVSQIVSELQDDTASFQSCAMVSREWLALCRPHIFRSIILRNYMDFVEFQELAENSPIVQEYVQSLQVNIPFSTTTNHELDFTWVNEMLSPMLSELFKNLQELFITSTTEIWKDESFVHLSRCHTVKKLSILKSGMSLTELCALISAFPELEECIVEDIIVYYDPRRRLTSESCKSDLRLKRLRVNSFDFPFSGIGFPGPMETHGQILNFIPWLLTTGTRDTLQVLELRMTNGHISAVGDLLRAVGPTLQELEIICDGLGAIADPAFDDIIKIHLNLSCLVRLRKLSVHYGTFFLYDTLLSTIRSPSIRSIQIRTRMKDRNLATIGQHQEIDQLLSNKFLKKHLTEVIFAYEAPLDHALTTSFFEEGYPELAKRGILKVVHTPLF</sequence>
<keyword evidence="2" id="KW-1185">Reference proteome</keyword>
<evidence type="ECO:0000313" key="1">
    <source>
        <dbReference type="EMBL" id="CAL1712114.1"/>
    </source>
</evidence>
<name>A0ABP1DXZ3_9APHY</name>
<dbReference type="EMBL" id="OZ037950">
    <property type="protein sequence ID" value="CAL1712114.1"/>
    <property type="molecule type" value="Genomic_DNA"/>
</dbReference>
<organism evidence="1 2">
    <name type="scientific">Somion occarium</name>
    <dbReference type="NCBI Taxonomy" id="3059160"/>
    <lineage>
        <taxon>Eukaryota</taxon>
        <taxon>Fungi</taxon>
        <taxon>Dikarya</taxon>
        <taxon>Basidiomycota</taxon>
        <taxon>Agaricomycotina</taxon>
        <taxon>Agaricomycetes</taxon>
        <taxon>Polyporales</taxon>
        <taxon>Cerrenaceae</taxon>
        <taxon>Somion</taxon>
    </lineage>
</organism>
<protein>
    <recommendedName>
        <fullName evidence="3">F-box domain-containing protein</fullName>
    </recommendedName>
</protein>
<gene>
    <name evidence="1" type="ORF">GFSPODELE1_LOCUS8674</name>
</gene>
<dbReference type="InterPro" id="IPR032675">
    <property type="entry name" value="LRR_dom_sf"/>
</dbReference>
<reference evidence="2" key="1">
    <citation type="submission" date="2024-04" db="EMBL/GenBank/DDBJ databases">
        <authorList>
            <person name="Shaw F."/>
            <person name="Minotto A."/>
        </authorList>
    </citation>
    <scope>NUCLEOTIDE SEQUENCE [LARGE SCALE GENOMIC DNA]</scope>
</reference>
<dbReference type="Gene3D" id="3.80.10.10">
    <property type="entry name" value="Ribonuclease Inhibitor"/>
    <property type="match status" value="1"/>
</dbReference>
<dbReference type="SUPFAM" id="SSF81383">
    <property type="entry name" value="F-box domain"/>
    <property type="match status" value="1"/>
</dbReference>
<dbReference type="Proteomes" id="UP001497453">
    <property type="component" value="Chromosome 7"/>
</dbReference>
<proteinExistence type="predicted"/>
<evidence type="ECO:0008006" key="3">
    <source>
        <dbReference type="Google" id="ProtNLM"/>
    </source>
</evidence>
<evidence type="ECO:0000313" key="2">
    <source>
        <dbReference type="Proteomes" id="UP001497453"/>
    </source>
</evidence>
<accession>A0ABP1DXZ3</accession>
<dbReference type="InterPro" id="IPR036047">
    <property type="entry name" value="F-box-like_dom_sf"/>
</dbReference>